<evidence type="ECO:0000256" key="1">
    <source>
        <dbReference type="ARBA" id="ARBA00005695"/>
    </source>
</evidence>
<accession>A0A1F7J2E1</accession>
<dbReference type="EMBL" id="MGAQ01000026">
    <property type="protein sequence ID" value="OGK49765.1"/>
    <property type="molecule type" value="Genomic_DNA"/>
</dbReference>
<evidence type="ECO:0000256" key="3">
    <source>
        <dbReference type="ARBA" id="ARBA00022729"/>
    </source>
</evidence>
<dbReference type="Gene3D" id="3.10.105.10">
    <property type="entry name" value="Dipeptide-binding Protein, Domain 3"/>
    <property type="match status" value="1"/>
</dbReference>
<dbReference type="PIRSF" id="PIRSF002741">
    <property type="entry name" value="MppA"/>
    <property type="match status" value="1"/>
</dbReference>
<comment type="caution">
    <text evidence="6">The sequence shown here is derived from an EMBL/GenBank/DDBJ whole genome shotgun (WGS) entry which is preliminary data.</text>
</comment>
<protein>
    <recommendedName>
        <fullName evidence="5">Solute-binding protein family 5 domain-containing protein</fullName>
    </recommendedName>
</protein>
<gene>
    <name evidence="6" type="ORF">A3B50_03990</name>
</gene>
<name>A0A1F7J2E1_9BACT</name>
<evidence type="ECO:0000256" key="4">
    <source>
        <dbReference type="SAM" id="Phobius"/>
    </source>
</evidence>
<dbReference type="InterPro" id="IPR030678">
    <property type="entry name" value="Peptide/Ni-bd"/>
</dbReference>
<reference evidence="6 7" key="1">
    <citation type="journal article" date="2016" name="Nat. Commun.">
        <title>Thousands of microbial genomes shed light on interconnected biogeochemical processes in an aquifer system.</title>
        <authorList>
            <person name="Anantharaman K."/>
            <person name="Brown C.T."/>
            <person name="Hug L.A."/>
            <person name="Sharon I."/>
            <person name="Castelle C.J."/>
            <person name="Probst A.J."/>
            <person name="Thomas B.C."/>
            <person name="Singh A."/>
            <person name="Wilkins M.J."/>
            <person name="Karaoz U."/>
            <person name="Brodie E.L."/>
            <person name="Williams K.H."/>
            <person name="Hubbard S.S."/>
            <person name="Banfield J.F."/>
        </authorList>
    </citation>
    <scope>NUCLEOTIDE SEQUENCE [LARGE SCALE GENOMIC DNA]</scope>
</reference>
<organism evidence="6 7">
    <name type="scientific">Candidatus Roizmanbacteria bacterium RIFCSPLOWO2_01_FULL_40_42</name>
    <dbReference type="NCBI Taxonomy" id="1802066"/>
    <lineage>
        <taxon>Bacteria</taxon>
        <taxon>Candidatus Roizmaniibacteriota</taxon>
    </lineage>
</organism>
<dbReference type="GO" id="GO:0042597">
    <property type="term" value="C:periplasmic space"/>
    <property type="evidence" value="ECO:0007669"/>
    <property type="project" value="UniProtKB-ARBA"/>
</dbReference>
<dbReference type="Gene3D" id="3.90.76.10">
    <property type="entry name" value="Dipeptide-binding Protein, Domain 1"/>
    <property type="match status" value="1"/>
</dbReference>
<comment type="similarity">
    <text evidence="1">Belongs to the bacterial solute-binding protein 5 family.</text>
</comment>
<dbReference type="InterPro" id="IPR039424">
    <property type="entry name" value="SBP_5"/>
</dbReference>
<keyword evidence="4" id="KW-1133">Transmembrane helix</keyword>
<feature type="domain" description="Solute-binding protein family 5" evidence="5">
    <location>
        <begin position="91"/>
        <end position="396"/>
    </location>
</feature>
<keyword evidence="4" id="KW-0472">Membrane</keyword>
<sequence length="455" mass="52928">MILKHKTLRYYYWYLIEFTKKHSRMILLSFFISFFIIISLISVTPYLDKVFFSKKQVVGMVGSYTRENLPEDILKKISHGLVLVNERGESIPALASSWEMLKNGQEFRFHLKPGLTWDDGKEVSAKDLDYNFRDVEVQVIDKSTVYFKLKKALPIAPTYLTRPVVRYPLHGIIGLYKVDRIKTSQGIITELFLSPNKKDLAPLVYRFYDSESKLISAYKAGEITEMTLFKKSLADTFKEWKNTSIVRGVDYNTVLTLFFNVQNPFLAEKEVRQAIALSIPRDKFIEFGEVANSPISPTSWAYNPDLKKPLFDLDQAEKNLEKFTKSSTGSAELSFITYYDYLNVATDIEENLKKTGVKSNLTLGNVERPDQFDLLLAYWKIPQDPDQYFYWHSTQSEGNISNYKNVKVDKLLEDGRSILATQERKPHYLQFQKVLIDDLPALFIYYPYTYTIKRK</sequence>
<evidence type="ECO:0000313" key="6">
    <source>
        <dbReference type="EMBL" id="OGK49765.1"/>
    </source>
</evidence>
<feature type="transmembrane region" description="Helical" evidence="4">
    <location>
        <begin position="25"/>
        <end position="47"/>
    </location>
</feature>
<dbReference type="PANTHER" id="PTHR30290:SF9">
    <property type="entry name" value="OLIGOPEPTIDE-BINDING PROTEIN APPA"/>
    <property type="match status" value="1"/>
</dbReference>
<dbReference type="GO" id="GO:1904680">
    <property type="term" value="F:peptide transmembrane transporter activity"/>
    <property type="evidence" value="ECO:0007669"/>
    <property type="project" value="TreeGrafter"/>
</dbReference>
<evidence type="ECO:0000313" key="7">
    <source>
        <dbReference type="Proteomes" id="UP000178558"/>
    </source>
</evidence>
<evidence type="ECO:0000256" key="2">
    <source>
        <dbReference type="ARBA" id="ARBA00022448"/>
    </source>
</evidence>
<dbReference type="AlphaFoldDB" id="A0A1F7J2E1"/>
<dbReference type="Pfam" id="PF00496">
    <property type="entry name" value="SBP_bac_5"/>
    <property type="match status" value="1"/>
</dbReference>
<dbReference type="PANTHER" id="PTHR30290">
    <property type="entry name" value="PERIPLASMIC BINDING COMPONENT OF ABC TRANSPORTER"/>
    <property type="match status" value="1"/>
</dbReference>
<dbReference type="InterPro" id="IPR000914">
    <property type="entry name" value="SBP_5_dom"/>
</dbReference>
<dbReference type="Proteomes" id="UP000178558">
    <property type="component" value="Unassembled WGS sequence"/>
</dbReference>
<proteinExistence type="inferred from homology"/>
<keyword evidence="4" id="KW-0812">Transmembrane</keyword>
<keyword evidence="3" id="KW-0732">Signal</keyword>
<dbReference type="SUPFAM" id="SSF53850">
    <property type="entry name" value="Periplasmic binding protein-like II"/>
    <property type="match status" value="1"/>
</dbReference>
<dbReference type="GO" id="GO:0043190">
    <property type="term" value="C:ATP-binding cassette (ABC) transporter complex"/>
    <property type="evidence" value="ECO:0007669"/>
    <property type="project" value="InterPro"/>
</dbReference>
<keyword evidence="2" id="KW-0813">Transport</keyword>
<dbReference type="GO" id="GO:0015833">
    <property type="term" value="P:peptide transport"/>
    <property type="evidence" value="ECO:0007669"/>
    <property type="project" value="TreeGrafter"/>
</dbReference>
<dbReference type="Gene3D" id="3.40.190.10">
    <property type="entry name" value="Periplasmic binding protein-like II"/>
    <property type="match status" value="1"/>
</dbReference>
<evidence type="ECO:0000259" key="5">
    <source>
        <dbReference type="Pfam" id="PF00496"/>
    </source>
</evidence>